<dbReference type="FunFam" id="3.30.60.20:FF:000033">
    <property type="entry name" value="Rac GTPase-activating protein 1"/>
    <property type="match status" value="1"/>
</dbReference>
<feature type="domain" description="Phorbol-ester/DAG-type" evidence="34">
    <location>
        <begin position="330"/>
        <end position="379"/>
    </location>
</feature>
<name>A0A8B9UM67_9AVES</name>
<accession>A0A8B9UM67</accession>
<reference evidence="36" key="2">
    <citation type="submission" date="2025-09" db="UniProtKB">
        <authorList>
            <consortium name="Ensembl"/>
        </authorList>
    </citation>
    <scope>IDENTIFICATION</scope>
</reference>
<evidence type="ECO:0000256" key="10">
    <source>
        <dbReference type="ARBA" id="ARBA00022475"/>
    </source>
</evidence>
<keyword evidence="14" id="KW-0132">Cell division</keyword>
<dbReference type="PROSITE" id="PS00479">
    <property type="entry name" value="ZF_DAG_PE_1"/>
    <property type="match status" value="1"/>
</dbReference>
<evidence type="ECO:0000256" key="28">
    <source>
        <dbReference type="ARBA" id="ARBA00023306"/>
    </source>
</evidence>
<proteinExistence type="predicted"/>
<evidence type="ECO:0000256" key="11">
    <source>
        <dbReference type="ARBA" id="ARBA00022490"/>
    </source>
</evidence>
<feature type="compositionally biased region" description="Polar residues" evidence="33">
    <location>
        <begin position="248"/>
        <end position="257"/>
    </location>
</feature>
<evidence type="ECO:0000256" key="8">
    <source>
        <dbReference type="ARBA" id="ARBA00022468"/>
    </source>
</evidence>
<keyword evidence="26" id="KW-0206">Cytoskeleton</keyword>
<dbReference type="GO" id="GO:0051256">
    <property type="term" value="P:mitotic spindle midzone assembly"/>
    <property type="evidence" value="ECO:0007669"/>
    <property type="project" value="TreeGrafter"/>
</dbReference>
<keyword evidence="18" id="KW-0862">Zinc</keyword>
<keyword evidence="28" id="KW-0131">Cell cycle</keyword>
<dbReference type="GO" id="GO:0008270">
    <property type="term" value="F:zinc ion binding"/>
    <property type="evidence" value="ECO:0007669"/>
    <property type="project" value="UniProtKB-KW"/>
</dbReference>
<dbReference type="GO" id="GO:0007266">
    <property type="term" value="P:Rho protein signal transduction"/>
    <property type="evidence" value="ECO:0007669"/>
    <property type="project" value="TreeGrafter"/>
</dbReference>
<keyword evidence="19" id="KW-0832">Ubl conjugation</keyword>
<evidence type="ECO:0000256" key="6">
    <source>
        <dbReference type="ARBA" id="ARBA00004626"/>
    </source>
</evidence>
<protein>
    <recommendedName>
        <fullName evidence="30">Rac GTPase-activating protein 1</fullName>
    </recommendedName>
    <alternativeName>
        <fullName evidence="31">Male germ cell RacGap</fullName>
    </alternativeName>
</protein>
<feature type="region of interest" description="Disordered" evidence="33">
    <location>
        <begin position="288"/>
        <end position="326"/>
    </location>
</feature>
<keyword evidence="27" id="KW-0539">Nucleus</keyword>
<dbReference type="Ensembl" id="ENSAZOT00000011145.1">
    <property type="protein sequence ID" value="ENSAZOP00000010428.1"/>
    <property type="gene ID" value="ENSAZOG00000006671.1"/>
</dbReference>
<keyword evidence="22 32" id="KW-0175">Coiled coil</keyword>
<evidence type="ECO:0000256" key="13">
    <source>
        <dbReference type="ARBA" id="ARBA00022553"/>
    </source>
</evidence>
<dbReference type="InterPro" id="IPR000198">
    <property type="entry name" value="RhoGAP_dom"/>
</dbReference>
<evidence type="ECO:0000256" key="21">
    <source>
        <dbReference type="ARBA" id="ARBA00022990"/>
    </source>
</evidence>
<keyword evidence="12" id="KW-1017">Isopeptide bond</keyword>
<evidence type="ECO:0000256" key="27">
    <source>
        <dbReference type="ARBA" id="ARBA00023242"/>
    </source>
</evidence>
<evidence type="ECO:0000256" key="17">
    <source>
        <dbReference type="ARBA" id="ARBA00022782"/>
    </source>
</evidence>
<evidence type="ECO:0000256" key="15">
    <source>
        <dbReference type="ARBA" id="ARBA00022723"/>
    </source>
</evidence>
<dbReference type="Gene3D" id="1.10.555.10">
    <property type="entry name" value="Rho GTPase activation protein"/>
    <property type="match status" value="1"/>
</dbReference>
<evidence type="ECO:0000259" key="35">
    <source>
        <dbReference type="PROSITE" id="PS50238"/>
    </source>
</evidence>
<dbReference type="AlphaFoldDB" id="A0A8B9UM67"/>
<evidence type="ECO:0000256" key="3">
    <source>
        <dbReference type="ARBA" id="ARBA00004214"/>
    </source>
</evidence>
<evidence type="ECO:0000256" key="14">
    <source>
        <dbReference type="ARBA" id="ARBA00022618"/>
    </source>
</evidence>
<dbReference type="InterPro" id="IPR002219">
    <property type="entry name" value="PKC_DAG/PE"/>
</dbReference>
<dbReference type="GO" id="GO:0008289">
    <property type="term" value="F:lipid binding"/>
    <property type="evidence" value="ECO:0007669"/>
    <property type="project" value="UniProtKB-KW"/>
</dbReference>
<dbReference type="GO" id="GO:0030154">
    <property type="term" value="P:cell differentiation"/>
    <property type="evidence" value="ECO:0007669"/>
    <property type="project" value="UniProtKB-KW"/>
</dbReference>
<organism evidence="36 37">
    <name type="scientific">Anas zonorhyncha</name>
    <name type="common">Eastern spot-billed duck</name>
    <dbReference type="NCBI Taxonomy" id="75864"/>
    <lineage>
        <taxon>Eukaryota</taxon>
        <taxon>Metazoa</taxon>
        <taxon>Chordata</taxon>
        <taxon>Craniata</taxon>
        <taxon>Vertebrata</taxon>
        <taxon>Euteleostomi</taxon>
        <taxon>Archelosauria</taxon>
        <taxon>Archosauria</taxon>
        <taxon>Dinosauria</taxon>
        <taxon>Saurischia</taxon>
        <taxon>Theropoda</taxon>
        <taxon>Coelurosauria</taxon>
        <taxon>Aves</taxon>
        <taxon>Neognathae</taxon>
        <taxon>Galloanserae</taxon>
        <taxon>Anseriformes</taxon>
        <taxon>Anatidae</taxon>
        <taxon>Anatinae</taxon>
        <taxon>Anas</taxon>
    </lineage>
</organism>
<keyword evidence="10" id="KW-1003">Cell membrane</keyword>
<evidence type="ECO:0000256" key="32">
    <source>
        <dbReference type="SAM" id="Coils"/>
    </source>
</evidence>
<evidence type="ECO:0000256" key="20">
    <source>
        <dbReference type="ARBA" id="ARBA00022871"/>
    </source>
</evidence>
<evidence type="ECO:0000259" key="34">
    <source>
        <dbReference type="PROSITE" id="PS50081"/>
    </source>
</evidence>
<dbReference type="GO" id="GO:0007283">
    <property type="term" value="P:spermatogenesis"/>
    <property type="evidence" value="ECO:0007669"/>
    <property type="project" value="UniProtKB-KW"/>
</dbReference>
<keyword evidence="11" id="KW-0963">Cytoplasm</keyword>
<evidence type="ECO:0000256" key="22">
    <source>
        <dbReference type="ARBA" id="ARBA00023054"/>
    </source>
</evidence>
<keyword evidence="20" id="KW-0744">Spermatogenesis</keyword>
<dbReference type="GO" id="GO:0097149">
    <property type="term" value="C:centralspindlin complex"/>
    <property type="evidence" value="ECO:0007669"/>
    <property type="project" value="TreeGrafter"/>
</dbReference>
<dbReference type="GO" id="GO:0006811">
    <property type="term" value="P:monoatomic ion transport"/>
    <property type="evidence" value="ECO:0007669"/>
    <property type="project" value="UniProtKB-KW"/>
</dbReference>
<feature type="domain" description="Rho-GAP" evidence="35">
    <location>
        <begin position="393"/>
        <end position="583"/>
    </location>
</feature>
<evidence type="ECO:0000256" key="19">
    <source>
        <dbReference type="ARBA" id="ARBA00022843"/>
    </source>
</evidence>
<dbReference type="FunFam" id="1.10.555.10:FF:000034">
    <property type="entry name" value="Rac GTPase-activating protein 1"/>
    <property type="match status" value="1"/>
</dbReference>
<evidence type="ECO:0000256" key="5">
    <source>
        <dbReference type="ARBA" id="ARBA00004413"/>
    </source>
</evidence>
<dbReference type="Gene3D" id="3.30.60.20">
    <property type="match status" value="1"/>
</dbReference>
<keyword evidence="21" id="KW-0007">Acetylation</keyword>
<evidence type="ECO:0000256" key="4">
    <source>
        <dbReference type="ARBA" id="ARBA00004218"/>
    </source>
</evidence>
<keyword evidence="25" id="KW-0472">Membrane</keyword>
<feature type="coiled-coil region" evidence="32">
    <location>
        <begin position="75"/>
        <end position="151"/>
    </location>
</feature>
<reference evidence="36" key="1">
    <citation type="submission" date="2025-08" db="UniProtKB">
        <authorList>
            <consortium name="Ensembl"/>
        </authorList>
    </citation>
    <scope>IDENTIFICATION</scope>
</reference>
<feature type="compositionally biased region" description="Polar residues" evidence="33">
    <location>
        <begin position="298"/>
        <end position="326"/>
    </location>
</feature>
<evidence type="ECO:0000256" key="31">
    <source>
        <dbReference type="ARBA" id="ARBA00075869"/>
    </source>
</evidence>
<keyword evidence="8" id="KW-0343">GTPase activation</keyword>
<evidence type="ECO:0000256" key="25">
    <source>
        <dbReference type="ARBA" id="ARBA00023136"/>
    </source>
</evidence>
<dbReference type="PANTHER" id="PTHR46199:SF8">
    <property type="entry name" value="RAC GTPASE ACTIVATING PROTEIN 1"/>
    <property type="match status" value="1"/>
</dbReference>
<evidence type="ECO:0000256" key="18">
    <source>
        <dbReference type="ARBA" id="ARBA00022833"/>
    </source>
</evidence>
<dbReference type="GO" id="GO:0005634">
    <property type="term" value="C:nucleus"/>
    <property type="evidence" value="ECO:0007669"/>
    <property type="project" value="UniProtKB-SubCell"/>
</dbReference>
<keyword evidence="29" id="KW-0968">Cytoplasmic vesicle</keyword>
<evidence type="ECO:0000256" key="12">
    <source>
        <dbReference type="ARBA" id="ARBA00022499"/>
    </source>
</evidence>
<dbReference type="GO" id="GO:0001669">
    <property type="term" value="C:acrosomal vesicle"/>
    <property type="evidence" value="ECO:0007669"/>
    <property type="project" value="UniProtKB-SubCell"/>
</dbReference>
<dbReference type="SUPFAM" id="SSF57889">
    <property type="entry name" value="Cysteine-rich domain"/>
    <property type="match status" value="1"/>
</dbReference>
<dbReference type="Pfam" id="PF00130">
    <property type="entry name" value="C1_1"/>
    <property type="match status" value="1"/>
</dbReference>
<sequence>MRGREGGARPGIGWRQGFKPNRGAVRLGGWSRSSRRAGPGRRLRKMEAATLNLLRMFDQLVRQAEVLSEGNEYQFIQLAKNFDEYRRRLQKTEHELGRYKDLLMKTEAECSALGVKLKHARNQVDVEIKRRQKAEMDCEKLERQIQLIRELLMCDASGSIQLSEEQKSALAFLNRPQVSMGGSGNKRLSTIDESGSILSDISFDKTDDSLDWDSSVVKAVRLKRREKRRSSRQYIEGPPGPQKKIRSIGSTADQGNESIVAKTTVMVPSDGGPIEAISTIQTVPYSLRSQRKSGPLQPWNSDSNLGNKQLESKSESNGSCTPQNNGGVRLHEFVSKTVIKPESCVPCGKRIKFGKISLKCRSCRVVAHPECRDRCPLPCIPTLTGTPVQIGEGTLMDYVPSAPPMIPSIIVHCVNEIEQRGLHEMGLYRISGCDKTVRELKEKYLRSKNIPLLSKVDDIHAICGLLKDFLRSLKEPLLTFRLNKTFMEAAEISDEDNSIAAMYQAVSELPQANRETLAFLMLHLQRVAQSPDTKMDVTNLAKIFGPTIVAHAVPDPDAMTLLQDTKRQPKVVERLLLLPVEYWSQLMLVEQENIDPAHIIENTNAFSTPQTPDVKVSMLGPLTTPEQQLSKTPSSSSLSQKVRSTFSITPKFGSKSKSTSQLGRQANFFASPMLK</sequence>
<dbReference type="GO" id="GO:0005096">
    <property type="term" value="F:GTPase activator activity"/>
    <property type="evidence" value="ECO:0007669"/>
    <property type="project" value="UniProtKB-KW"/>
</dbReference>
<keyword evidence="17" id="KW-0221">Differentiation</keyword>
<evidence type="ECO:0000256" key="30">
    <source>
        <dbReference type="ARBA" id="ARBA00067896"/>
    </source>
</evidence>
<evidence type="ECO:0000313" key="37">
    <source>
        <dbReference type="Proteomes" id="UP000694549"/>
    </source>
</evidence>
<dbReference type="CDD" id="cd20821">
    <property type="entry name" value="C1_MgcRacGAP"/>
    <property type="match status" value="1"/>
</dbReference>
<dbReference type="GO" id="GO:0000281">
    <property type="term" value="P:mitotic cytokinesis"/>
    <property type="evidence" value="ECO:0007669"/>
    <property type="project" value="TreeGrafter"/>
</dbReference>
<evidence type="ECO:0000256" key="7">
    <source>
        <dbReference type="ARBA" id="ARBA00022448"/>
    </source>
</evidence>
<comment type="subcellular location">
    <subcellularLocation>
        <location evidence="5">Cell membrane</location>
        <topology evidence="5">Peripheral membrane protein</topology>
        <orientation evidence="5">Cytoplasmic side</orientation>
    </subcellularLocation>
    <subcellularLocation>
        <location evidence="6">Cleavage furrow</location>
    </subcellularLocation>
    <subcellularLocation>
        <location evidence="2">Cytoplasm</location>
        <location evidence="2">Cytoskeleton</location>
        <location evidence="2">Spindle</location>
    </subcellularLocation>
    <subcellularLocation>
        <location evidence="4">Cytoplasmic vesicle</location>
        <location evidence="4">Secretory vesicle</location>
        <location evidence="4">Acrosome</location>
    </subcellularLocation>
    <subcellularLocation>
        <location evidence="3">Midbody</location>
    </subcellularLocation>
    <subcellularLocation>
        <location evidence="1">Nucleus</location>
    </subcellularLocation>
</comment>
<dbReference type="InterPro" id="IPR046349">
    <property type="entry name" value="C1-like_sf"/>
</dbReference>
<evidence type="ECO:0000256" key="2">
    <source>
        <dbReference type="ARBA" id="ARBA00004186"/>
    </source>
</evidence>
<keyword evidence="23" id="KW-0406">Ion transport</keyword>
<keyword evidence="24" id="KW-0446">Lipid-binding</keyword>
<dbReference type="SMART" id="SM00324">
    <property type="entry name" value="RhoGAP"/>
    <property type="match status" value="1"/>
</dbReference>
<evidence type="ECO:0000256" key="29">
    <source>
        <dbReference type="ARBA" id="ARBA00023329"/>
    </source>
</evidence>
<dbReference type="SMART" id="SM00109">
    <property type="entry name" value="C1"/>
    <property type="match status" value="1"/>
</dbReference>
<evidence type="ECO:0000256" key="9">
    <source>
        <dbReference type="ARBA" id="ARBA00022473"/>
    </source>
</evidence>
<dbReference type="Proteomes" id="UP000694549">
    <property type="component" value="Unplaced"/>
</dbReference>
<dbReference type="InterPro" id="IPR008936">
    <property type="entry name" value="Rho_GTPase_activation_prot"/>
</dbReference>
<keyword evidence="13" id="KW-0597">Phosphoprotein</keyword>
<dbReference type="Pfam" id="PF00620">
    <property type="entry name" value="RhoGAP"/>
    <property type="match status" value="1"/>
</dbReference>
<dbReference type="SUPFAM" id="SSF48350">
    <property type="entry name" value="GTPase activation domain, GAP"/>
    <property type="match status" value="1"/>
</dbReference>
<feature type="region of interest" description="Disordered" evidence="33">
    <location>
        <begin position="227"/>
        <end position="257"/>
    </location>
</feature>
<keyword evidence="15" id="KW-0479">Metal-binding</keyword>
<dbReference type="GO" id="GO:0051233">
    <property type="term" value="C:spindle midzone"/>
    <property type="evidence" value="ECO:0007669"/>
    <property type="project" value="TreeGrafter"/>
</dbReference>
<evidence type="ECO:0000256" key="16">
    <source>
        <dbReference type="ARBA" id="ARBA00022771"/>
    </source>
</evidence>
<keyword evidence="16" id="KW-0863">Zinc-finger</keyword>
<evidence type="ECO:0000256" key="33">
    <source>
        <dbReference type="SAM" id="MobiDB-lite"/>
    </source>
</evidence>
<evidence type="ECO:0000256" key="1">
    <source>
        <dbReference type="ARBA" id="ARBA00004123"/>
    </source>
</evidence>
<dbReference type="CDD" id="cd04382">
    <property type="entry name" value="RhoGAP_MgcRacGAP"/>
    <property type="match status" value="1"/>
</dbReference>
<evidence type="ECO:0000256" key="24">
    <source>
        <dbReference type="ARBA" id="ARBA00023121"/>
    </source>
</evidence>
<dbReference type="PANTHER" id="PTHR46199">
    <property type="entry name" value="RAC GTPASE-ACTIVATING PROTEIN 1"/>
    <property type="match status" value="1"/>
</dbReference>
<dbReference type="PROSITE" id="PS50081">
    <property type="entry name" value="ZF_DAG_PE_2"/>
    <property type="match status" value="1"/>
</dbReference>
<evidence type="ECO:0000256" key="23">
    <source>
        <dbReference type="ARBA" id="ARBA00023065"/>
    </source>
</evidence>
<evidence type="ECO:0000256" key="26">
    <source>
        <dbReference type="ARBA" id="ARBA00023212"/>
    </source>
</evidence>
<keyword evidence="7" id="KW-0813">Transport</keyword>
<dbReference type="PROSITE" id="PS50238">
    <property type="entry name" value="RHOGAP"/>
    <property type="match status" value="1"/>
</dbReference>
<keyword evidence="9" id="KW-0217">Developmental protein</keyword>
<evidence type="ECO:0000313" key="36">
    <source>
        <dbReference type="Ensembl" id="ENSAZOP00000010428.1"/>
    </source>
</evidence>
<dbReference type="GO" id="GO:0030496">
    <property type="term" value="C:midbody"/>
    <property type="evidence" value="ECO:0007669"/>
    <property type="project" value="UniProtKB-SubCell"/>
</dbReference>
<dbReference type="GO" id="GO:0032154">
    <property type="term" value="C:cleavage furrow"/>
    <property type="evidence" value="ECO:0007669"/>
    <property type="project" value="UniProtKB-SubCell"/>
</dbReference>
<keyword evidence="37" id="KW-1185">Reference proteome</keyword>